<sequence length="368" mass="42243">MEEEKKAISEQKKSCSNCGAELKYKPGTSTITCEYCGHDEMIAPNQNGFQELELKPYLQEMGSLSHSEEILMLHCKNCGANQHIEENYKSLHCVYCTMPLIIEDAYKEDWILPGAVLPFQFDQKKSHQIFSKWVKGLWFAPNNLKKATLDPENTKGLYLPYWTFDAQLYANYTGERGDYYYVNVPYTETVNGKTVSRTRQERRTRWSSASGNVTGFVDDTLIKASHQNKNPIPQKIANWNLDALESFNTSFLAGFITEKYTIPLKDGHLSSTKEAEKIAVSWAKQDIGGDTQRVHHVDMSLSNETFKHILLPVYISAYRYSGKKYNFFINGQTGVISGNRPYSFWKIFFFIVCILILVAVIFWISEKQ</sequence>
<accession>A0A918JXP5</accession>
<protein>
    <recommendedName>
        <fullName evidence="4">DNA helicase PriA</fullName>
    </recommendedName>
</protein>
<dbReference type="PANTHER" id="PTHR37826:SF3">
    <property type="entry name" value="J DOMAIN-CONTAINING PROTEIN"/>
    <property type="match status" value="1"/>
</dbReference>
<comment type="caution">
    <text evidence="2">The sequence shown here is derived from an EMBL/GenBank/DDBJ whole genome shotgun (WGS) entry which is preliminary data.</text>
</comment>
<dbReference type="Proteomes" id="UP000601108">
    <property type="component" value="Unassembled WGS sequence"/>
</dbReference>
<dbReference type="PANTHER" id="PTHR37826">
    <property type="entry name" value="FLOTILLIN BAND_7_5 DOMAIN PROTEIN"/>
    <property type="match status" value="1"/>
</dbReference>
<proteinExistence type="predicted"/>
<name>A0A918JXP5_9FLAO</name>
<evidence type="ECO:0008006" key="4">
    <source>
        <dbReference type="Google" id="ProtNLM"/>
    </source>
</evidence>
<feature type="transmembrane region" description="Helical" evidence="1">
    <location>
        <begin position="344"/>
        <end position="364"/>
    </location>
</feature>
<dbReference type="Gene3D" id="2.20.28.30">
    <property type="entry name" value="RNA polymerase ii, chain L"/>
    <property type="match status" value="1"/>
</dbReference>
<keyword evidence="1" id="KW-1133">Transmembrane helix</keyword>
<dbReference type="EMBL" id="BMWS01000028">
    <property type="protein sequence ID" value="GGX29631.1"/>
    <property type="molecule type" value="Genomic_DNA"/>
</dbReference>
<reference evidence="2 3" key="1">
    <citation type="journal article" date="2014" name="Int. J. Syst. Evol. Microbiol.">
        <title>Complete genome sequence of Corynebacterium casei LMG S-19264T (=DSM 44701T), isolated from a smear-ripened cheese.</title>
        <authorList>
            <consortium name="US DOE Joint Genome Institute (JGI-PGF)"/>
            <person name="Walter F."/>
            <person name="Albersmeier A."/>
            <person name="Kalinowski J."/>
            <person name="Ruckert C."/>
        </authorList>
    </citation>
    <scope>NUCLEOTIDE SEQUENCE [LARGE SCALE GENOMIC DNA]</scope>
    <source>
        <strain evidence="2 3">KCTC 12285</strain>
    </source>
</reference>
<organism evidence="2 3">
    <name type="scientific">Aquimarina muelleri</name>
    <dbReference type="NCBI Taxonomy" id="279356"/>
    <lineage>
        <taxon>Bacteria</taxon>
        <taxon>Pseudomonadati</taxon>
        <taxon>Bacteroidota</taxon>
        <taxon>Flavobacteriia</taxon>
        <taxon>Flavobacteriales</taxon>
        <taxon>Flavobacteriaceae</taxon>
        <taxon>Aquimarina</taxon>
    </lineage>
</organism>
<keyword evidence="1" id="KW-0812">Transmembrane</keyword>
<dbReference type="RefSeq" id="WP_027413278.1">
    <property type="nucleotide sequence ID" value="NZ_BMWS01000028.1"/>
</dbReference>
<evidence type="ECO:0000256" key="1">
    <source>
        <dbReference type="SAM" id="Phobius"/>
    </source>
</evidence>
<evidence type="ECO:0000313" key="3">
    <source>
        <dbReference type="Proteomes" id="UP000601108"/>
    </source>
</evidence>
<keyword evidence="3" id="KW-1185">Reference proteome</keyword>
<dbReference type="AlphaFoldDB" id="A0A918JXP5"/>
<evidence type="ECO:0000313" key="2">
    <source>
        <dbReference type="EMBL" id="GGX29631.1"/>
    </source>
</evidence>
<gene>
    <name evidence="2" type="ORF">GCM10007384_33470</name>
</gene>
<keyword evidence="1" id="KW-0472">Membrane</keyword>